<dbReference type="InterPro" id="IPR000994">
    <property type="entry name" value="Pept_M24"/>
</dbReference>
<dbReference type="GO" id="GO:0070006">
    <property type="term" value="F:metalloaminopeptidase activity"/>
    <property type="evidence" value="ECO:0007669"/>
    <property type="project" value="TreeGrafter"/>
</dbReference>
<dbReference type="SUPFAM" id="SSF55920">
    <property type="entry name" value="Creatinase/aminopeptidase"/>
    <property type="match status" value="1"/>
</dbReference>
<evidence type="ECO:0000313" key="3">
    <source>
        <dbReference type="Proteomes" id="UP001231189"/>
    </source>
</evidence>
<organism evidence="2 3">
    <name type="scientific">Lolium multiflorum</name>
    <name type="common">Italian ryegrass</name>
    <name type="synonym">Lolium perenne subsp. multiflorum</name>
    <dbReference type="NCBI Taxonomy" id="4521"/>
    <lineage>
        <taxon>Eukaryota</taxon>
        <taxon>Viridiplantae</taxon>
        <taxon>Streptophyta</taxon>
        <taxon>Embryophyta</taxon>
        <taxon>Tracheophyta</taxon>
        <taxon>Spermatophyta</taxon>
        <taxon>Magnoliopsida</taxon>
        <taxon>Liliopsida</taxon>
        <taxon>Poales</taxon>
        <taxon>Poaceae</taxon>
        <taxon>BOP clade</taxon>
        <taxon>Pooideae</taxon>
        <taxon>Poodae</taxon>
        <taxon>Poeae</taxon>
        <taxon>Poeae Chloroplast Group 2 (Poeae type)</taxon>
        <taxon>Loliodinae</taxon>
        <taxon>Loliinae</taxon>
        <taxon>Lolium</taxon>
    </lineage>
</organism>
<dbReference type="AlphaFoldDB" id="A0AAD8SIZ5"/>
<reference evidence="2" key="1">
    <citation type="submission" date="2023-07" db="EMBL/GenBank/DDBJ databases">
        <title>A chromosome-level genome assembly of Lolium multiflorum.</title>
        <authorList>
            <person name="Chen Y."/>
            <person name="Copetti D."/>
            <person name="Kolliker R."/>
            <person name="Studer B."/>
        </authorList>
    </citation>
    <scope>NUCLEOTIDE SEQUENCE</scope>
    <source>
        <strain evidence="2">02402/16</strain>
        <tissue evidence="2">Leaf</tissue>
    </source>
</reference>
<protein>
    <recommendedName>
        <fullName evidence="1">Peptidase M24 domain-containing protein</fullName>
    </recommendedName>
</protein>
<evidence type="ECO:0000259" key="1">
    <source>
        <dbReference type="Pfam" id="PF00557"/>
    </source>
</evidence>
<dbReference type="PANTHER" id="PTHR43330:SF5">
    <property type="entry name" value="METHIONINE AMINOPEPTIDASE"/>
    <property type="match status" value="1"/>
</dbReference>
<dbReference type="Proteomes" id="UP001231189">
    <property type="component" value="Unassembled WGS sequence"/>
</dbReference>
<feature type="domain" description="Peptidase M24" evidence="1">
    <location>
        <begin position="25"/>
        <end position="98"/>
    </location>
</feature>
<proteinExistence type="predicted"/>
<dbReference type="InterPro" id="IPR036005">
    <property type="entry name" value="Creatinase/aminopeptidase-like"/>
</dbReference>
<keyword evidence="3" id="KW-1185">Reference proteome</keyword>
<dbReference type="Gene3D" id="3.90.230.10">
    <property type="entry name" value="Creatinase/methionine aminopeptidase superfamily"/>
    <property type="match status" value="1"/>
</dbReference>
<dbReference type="Pfam" id="PF00557">
    <property type="entry name" value="Peptidase_M24"/>
    <property type="match status" value="1"/>
</dbReference>
<gene>
    <name evidence="2" type="ORF">QYE76_069943</name>
</gene>
<dbReference type="EMBL" id="JAUUTY010000004">
    <property type="protein sequence ID" value="KAK1652138.1"/>
    <property type="molecule type" value="Genomic_DNA"/>
</dbReference>
<accession>A0AAD8SIZ5</accession>
<evidence type="ECO:0000313" key="2">
    <source>
        <dbReference type="EMBL" id="KAK1652138.1"/>
    </source>
</evidence>
<sequence length="121" mass="13337">MRHESCLRTYRSCTEHCTNIGQVSSQPSVNKNEIDSVVHHMIVEAGAYPSPLGYGRFPKSISTSVNECVCDGLPDSKQPQNGDIINIDVNVFLNTSLCGEADESIRHFVETKLTYLDGTFA</sequence>
<name>A0AAD8SIZ5_LOLMU</name>
<dbReference type="GO" id="GO:0009507">
    <property type="term" value="C:chloroplast"/>
    <property type="evidence" value="ECO:0007669"/>
    <property type="project" value="TreeGrafter"/>
</dbReference>
<dbReference type="PANTHER" id="PTHR43330">
    <property type="entry name" value="METHIONINE AMINOPEPTIDASE"/>
    <property type="match status" value="1"/>
</dbReference>
<comment type="caution">
    <text evidence="2">The sequence shown here is derived from an EMBL/GenBank/DDBJ whole genome shotgun (WGS) entry which is preliminary data.</text>
</comment>